<evidence type="ECO:0000313" key="2">
    <source>
        <dbReference type="EMBL" id="TFK96289.1"/>
    </source>
</evidence>
<reference evidence="2 3" key="1">
    <citation type="journal article" date="2019" name="Nat. Ecol. Evol.">
        <title>Megaphylogeny resolves global patterns of mushroom evolution.</title>
        <authorList>
            <person name="Varga T."/>
            <person name="Krizsan K."/>
            <person name="Foldi C."/>
            <person name="Dima B."/>
            <person name="Sanchez-Garcia M."/>
            <person name="Sanchez-Ramirez S."/>
            <person name="Szollosi G.J."/>
            <person name="Szarkandi J.G."/>
            <person name="Papp V."/>
            <person name="Albert L."/>
            <person name="Andreopoulos W."/>
            <person name="Angelini C."/>
            <person name="Antonin V."/>
            <person name="Barry K.W."/>
            <person name="Bougher N.L."/>
            <person name="Buchanan P."/>
            <person name="Buyck B."/>
            <person name="Bense V."/>
            <person name="Catcheside P."/>
            <person name="Chovatia M."/>
            <person name="Cooper J."/>
            <person name="Damon W."/>
            <person name="Desjardin D."/>
            <person name="Finy P."/>
            <person name="Geml J."/>
            <person name="Haridas S."/>
            <person name="Hughes K."/>
            <person name="Justo A."/>
            <person name="Karasinski D."/>
            <person name="Kautmanova I."/>
            <person name="Kiss B."/>
            <person name="Kocsube S."/>
            <person name="Kotiranta H."/>
            <person name="LaButti K.M."/>
            <person name="Lechner B.E."/>
            <person name="Liimatainen K."/>
            <person name="Lipzen A."/>
            <person name="Lukacs Z."/>
            <person name="Mihaltcheva S."/>
            <person name="Morgado L.N."/>
            <person name="Niskanen T."/>
            <person name="Noordeloos M.E."/>
            <person name="Ohm R.A."/>
            <person name="Ortiz-Santana B."/>
            <person name="Ovrebo C."/>
            <person name="Racz N."/>
            <person name="Riley R."/>
            <person name="Savchenko A."/>
            <person name="Shiryaev A."/>
            <person name="Soop K."/>
            <person name="Spirin V."/>
            <person name="Szebenyi C."/>
            <person name="Tomsovsky M."/>
            <person name="Tulloss R.E."/>
            <person name="Uehling J."/>
            <person name="Grigoriev I.V."/>
            <person name="Vagvolgyi C."/>
            <person name="Papp T."/>
            <person name="Martin F.M."/>
            <person name="Miettinen O."/>
            <person name="Hibbett D.S."/>
            <person name="Nagy L.G."/>
        </authorList>
    </citation>
    <scope>NUCLEOTIDE SEQUENCE [LARGE SCALE GENOMIC DNA]</scope>
    <source>
        <strain evidence="2 3">CBS 309.79</strain>
    </source>
</reference>
<gene>
    <name evidence="2" type="ORF">BDV98DRAFT_335732</name>
</gene>
<dbReference type="EMBL" id="ML178863">
    <property type="protein sequence ID" value="TFK96289.1"/>
    <property type="molecule type" value="Genomic_DNA"/>
</dbReference>
<feature type="region of interest" description="Disordered" evidence="1">
    <location>
        <begin position="65"/>
        <end position="91"/>
    </location>
</feature>
<sequence length="220" mass="24012">MSTSALPSPPPLSSSSATTRPPLRRTTAQILPPEFASFKPSTQHVLSGIAPHLFLEGHCQARRLAVRTPSNSSKGKTSSSRRRASLSRRPDGNRVVYEVEVMTRTCGQVQAAVCLAPSPLRVCNPLDLDVDDQLDATDSDSEFIPLSPSTTLVSTSPTPSSEDKDVDYWRFKNNTADLDEKPVSCAHAKCADLPSVNVMNSRSWWKRSVSKITFRSVTLS</sequence>
<organism evidence="2 3">
    <name type="scientific">Pterulicium gracile</name>
    <dbReference type="NCBI Taxonomy" id="1884261"/>
    <lineage>
        <taxon>Eukaryota</taxon>
        <taxon>Fungi</taxon>
        <taxon>Dikarya</taxon>
        <taxon>Basidiomycota</taxon>
        <taxon>Agaricomycotina</taxon>
        <taxon>Agaricomycetes</taxon>
        <taxon>Agaricomycetidae</taxon>
        <taxon>Agaricales</taxon>
        <taxon>Pleurotineae</taxon>
        <taxon>Pterulaceae</taxon>
        <taxon>Pterulicium</taxon>
    </lineage>
</organism>
<dbReference type="AlphaFoldDB" id="A0A5C3Q5K8"/>
<proteinExistence type="predicted"/>
<keyword evidence="3" id="KW-1185">Reference proteome</keyword>
<name>A0A5C3Q5K8_9AGAR</name>
<protein>
    <submittedName>
        <fullName evidence="2">Uncharacterized protein</fullName>
    </submittedName>
</protein>
<accession>A0A5C3Q5K8</accession>
<evidence type="ECO:0000313" key="3">
    <source>
        <dbReference type="Proteomes" id="UP000305067"/>
    </source>
</evidence>
<evidence type="ECO:0000256" key="1">
    <source>
        <dbReference type="SAM" id="MobiDB-lite"/>
    </source>
</evidence>
<feature type="region of interest" description="Disordered" evidence="1">
    <location>
        <begin position="1"/>
        <end position="27"/>
    </location>
</feature>
<dbReference type="Proteomes" id="UP000305067">
    <property type="component" value="Unassembled WGS sequence"/>
</dbReference>
<feature type="compositionally biased region" description="Low complexity" evidence="1">
    <location>
        <begin position="13"/>
        <end position="27"/>
    </location>
</feature>